<dbReference type="Gene3D" id="3.40.30.10">
    <property type="entry name" value="Glutaredoxin"/>
    <property type="match status" value="1"/>
</dbReference>
<dbReference type="OrthoDB" id="9797500at2"/>
<dbReference type="KEGG" id="lbi:LEPBI_I2267"/>
<dbReference type="InterPro" id="IPR036282">
    <property type="entry name" value="Glutathione-S-Trfase_C_sf"/>
</dbReference>
<gene>
    <name evidence="3" type="ordered locus">LEPBI_I2267</name>
</gene>
<dbReference type="InterPro" id="IPR004045">
    <property type="entry name" value="Glutathione_S-Trfase_N"/>
</dbReference>
<protein>
    <submittedName>
        <fullName evidence="3">Putative glutathione S-transferase</fullName>
        <ecNumber evidence="3">2.5.1.18</ecNumber>
    </submittedName>
</protein>
<dbReference type="GO" id="GO:0004364">
    <property type="term" value="F:glutathione transferase activity"/>
    <property type="evidence" value="ECO:0007669"/>
    <property type="project" value="UniProtKB-EC"/>
</dbReference>
<dbReference type="SFLD" id="SFLDS00019">
    <property type="entry name" value="Glutathione_Transferase_(cytos"/>
    <property type="match status" value="1"/>
</dbReference>
<dbReference type="InterPro" id="IPR036249">
    <property type="entry name" value="Thioredoxin-like_sf"/>
</dbReference>
<dbReference type="AlphaFoldDB" id="B0STC3"/>
<dbReference type="Proteomes" id="UP000001847">
    <property type="component" value="Chromosome I"/>
</dbReference>
<dbReference type="SUPFAM" id="SSF47616">
    <property type="entry name" value="GST C-terminal domain-like"/>
    <property type="match status" value="1"/>
</dbReference>
<reference evidence="3 4" key="1">
    <citation type="journal article" date="2008" name="PLoS ONE">
        <title>Genome sequence of the saprophyte Leptospira biflexa provides insights into the evolution of Leptospira and the pathogenesis of leptospirosis.</title>
        <authorList>
            <person name="Picardeau M."/>
            <person name="Bulach D.M."/>
            <person name="Bouchier C."/>
            <person name="Zuerner R.L."/>
            <person name="Zidane N."/>
            <person name="Wilson P.J."/>
            <person name="Creno S."/>
            <person name="Kuczek E.S."/>
            <person name="Bommezzadri S."/>
            <person name="Davis J.C."/>
            <person name="McGrath A."/>
            <person name="Johnson M.J."/>
            <person name="Boursaux-Eude C."/>
            <person name="Seemann T."/>
            <person name="Rouy Z."/>
            <person name="Coppel R.L."/>
            <person name="Rood J.I."/>
            <person name="Lajus A."/>
            <person name="Davies J.K."/>
            <person name="Medigue C."/>
            <person name="Adler B."/>
        </authorList>
    </citation>
    <scope>NUCLEOTIDE SEQUENCE [LARGE SCALE GENOMIC DNA]</scope>
    <source>
        <strain evidence="4">Patoc 1 / ATCC 23582 / Paris</strain>
    </source>
</reference>
<dbReference type="EMBL" id="CP000786">
    <property type="protein sequence ID" value="ABZ98363.1"/>
    <property type="molecule type" value="Genomic_DNA"/>
</dbReference>
<keyword evidence="3" id="KW-0808">Transferase</keyword>
<dbReference type="PROSITE" id="PS50405">
    <property type="entry name" value="GST_CTER"/>
    <property type="match status" value="1"/>
</dbReference>
<dbReference type="PROSITE" id="PS50404">
    <property type="entry name" value="GST_NTER"/>
    <property type="match status" value="1"/>
</dbReference>
<dbReference type="STRING" id="456481.LEPBI_I2267"/>
<dbReference type="InterPro" id="IPR010987">
    <property type="entry name" value="Glutathione-S-Trfase_C-like"/>
</dbReference>
<dbReference type="PANTHER" id="PTHR44051:SF8">
    <property type="entry name" value="GLUTATHIONE S-TRANSFERASE GSTA"/>
    <property type="match status" value="1"/>
</dbReference>
<dbReference type="RefSeq" id="WP_012389228.1">
    <property type="nucleotide sequence ID" value="NC_010602.1"/>
</dbReference>
<dbReference type="Pfam" id="PF00043">
    <property type="entry name" value="GST_C"/>
    <property type="match status" value="1"/>
</dbReference>
<dbReference type="EC" id="2.5.1.18" evidence="3"/>
<dbReference type="CDD" id="cd03056">
    <property type="entry name" value="GST_N_4"/>
    <property type="match status" value="1"/>
</dbReference>
<dbReference type="InterPro" id="IPR004046">
    <property type="entry name" value="GST_C"/>
</dbReference>
<keyword evidence="4" id="KW-1185">Reference proteome</keyword>
<evidence type="ECO:0000259" key="1">
    <source>
        <dbReference type="PROSITE" id="PS50404"/>
    </source>
</evidence>
<feature type="domain" description="GST N-terminal" evidence="1">
    <location>
        <begin position="1"/>
        <end position="81"/>
    </location>
</feature>
<dbReference type="Gene3D" id="1.20.1050.10">
    <property type="match status" value="1"/>
</dbReference>
<feature type="domain" description="GST C-terminal" evidence="2">
    <location>
        <begin position="86"/>
        <end position="197"/>
    </location>
</feature>
<accession>B0STC3</accession>
<organism evidence="3 4">
    <name type="scientific">Leptospira biflexa serovar Patoc (strain Patoc 1 / ATCC 23582 / Paris)</name>
    <dbReference type="NCBI Taxonomy" id="456481"/>
    <lineage>
        <taxon>Bacteria</taxon>
        <taxon>Pseudomonadati</taxon>
        <taxon>Spirochaetota</taxon>
        <taxon>Spirochaetia</taxon>
        <taxon>Leptospirales</taxon>
        <taxon>Leptospiraceae</taxon>
        <taxon>Leptospira</taxon>
    </lineage>
</organism>
<sequence length="197" mass="22757">MIEFYEFKTSGNCYKIKLMLSLLDLKFESRFINPIDKEHKSEQFLELNPFGQVPVLKDGSIILRDSQAILVYLARKYGKEHWFPIEPSDMAEIVSWLSIATNEVARGPALLRMHYLLGRKIDLEEAVSTTDQILSILDNMLSSRDWLVNQEVSIADIAIYPYLALSHQGNIDLSKYTNIVNWMSRVEHLPGYVQFTQ</sequence>
<dbReference type="SUPFAM" id="SSF52833">
    <property type="entry name" value="Thioredoxin-like"/>
    <property type="match status" value="1"/>
</dbReference>
<evidence type="ECO:0000259" key="2">
    <source>
        <dbReference type="PROSITE" id="PS50405"/>
    </source>
</evidence>
<dbReference type="SFLD" id="SFLDG00358">
    <property type="entry name" value="Main_(cytGST)"/>
    <property type="match status" value="1"/>
</dbReference>
<dbReference type="HOGENOM" id="CLU_011226_6_0_12"/>
<dbReference type="Pfam" id="PF13417">
    <property type="entry name" value="GST_N_3"/>
    <property type="match status" value="1"/>
</dbReference>
<dbReference type="SFLD" id="SFLDG01151">
    <property type="entry name" value="Main.2:_Nu-like"/>
    <property type="match status" value="1"/>
</dbReference>
<dbReference type="InterPro" id="IPR040079">
    <property type="entry name" value="Glutathione_S-Trfase"/>
</dbReference>
<proteinExistence type="predicted"/>
<evidence type="ECO:0000313" key="4">
    <source>
        <dbReference type="Proteomes" id="UP000001847"/>
    </source>
</evidence>
<dbReference type="PANTHER" id="PTHR44051">
    <property type="entry name" value="GLUTATHIONE S-TRANSFERASE-RELATED"/>
    <property type="match status" value="1"/>
</dbReference>
<name>B0STC3_LEPBP</name>
<dbReference type="BioCyc" id="LBIF456481:LEPBI_RS11195-MONOMER"/>
<evidence type="ECO:0000313" key="3">
    <source>
        <dbReference type="EMBL" id="ABZ98363.1"/>
    </source>
</evidence>